<organism evidence="2 3">
    <name type="scientific">Coemansia erecta</name>
    <dbReference type="NCBI Taxonomy" id="147472"/>
    <lineage>
        <taxon>Eukaryota</taxon>
        <taxon>Fungi</taxon>
        <taxon>Fungi incertae sedis</taxon>
        <taxon>Zoopagomycota</taxon>
        <taxon>Kickxellomycotina</taxon>
        <taxon>Kickxellomycetes</taxon>
        <taxon>Kickxellales</taxon>
        <taxon>Kickxellaceae</taxon>
        <taxon>Coemansia</taxon>
    </lineage>
</organism>
<comment type="caution">
    <text evidence="2">The sequence shown here is derived from an EMBL/GenBank/DDBJ whole genome shotgun (WGS) entry which is preliminary data.</text>
</comment>
<feature type="region of interest" description="Disordered" evidence="1">
    <location>
        <begin position="388"/>
        <end position="412"/>
    </location>
</feature>
<dbReference type="Proteomes" id="UP001149813">
    <property type="component" value="Unassembled WGS sequence"/>
</dbReference>
<accession>A0A9W7XUT1</accession>
<reference evidence="2" key="1">
    <citation type="submission" date="2022-07" db="EMBL/GenBank/DDBJ databases">
        <title>Phylogenomic reconstructions and comparative analyses of Kickxellomycotina fungi.</title>
        <authorList>
            <person name="Reynolds N.K."/>
            <person name="Stajich J.E."/>
            <person name="Barry K."/>
            <person name="Grigoriev I.V."/>
            <person name="Crous P."/>
            <person name="Smith M.E."/>
        </authorList>
    </citation>
    <scope>NUCLEOTIDE SEQUENCE</scope>
    <source>
        <strain evidence="2">NBRC 32514</strain>
    </source>
</reference>
<name>A0A9W7XUT1_9FUNG</name>
<evidence type="ECO:0000313" key="2">
    <source>
        <dbReference type="EMBL" id="KAJ1721246.1"/>
    </source>
</evidence>
<evidence type="ECO:0000256" key="1">
    <source>
        <dbReference type="SAM" id="MobiDB-lite"/>
    </source>
</evidence>
<dbReference type="EMBL" id="JANBOJ010000186">
    <property type="protein sequence ID" value="KAJ1721246.1"/>
    <property type="molecule type" value="Genomic_DNA"/>
</dbReference>
<feature type="region of interest" description="Disordered" evidence="1">
    <location>
        <begin position="99"/>
        <end position="119"/>
    </location>
</feature>
<sequence length="412" mass="44637">MAMLVRPNSQRTKLRAEPVAELCDFVASCSKPTRLQKAPLSADAKQTLLKRQATSYTSLRRTSRLVDRDTASPAAKRSAADKQHERTLVLLRTVLESATRAASEQQVPEQTASEDRSTVATATLEEKRQALVELLREMQSPNAESIVPTHSLLCNRAKLGLLDSQSARKHGHAMARAGNGAAAAMPIGIVAGPLSGDSTLASSLESDASDETLTEADGDSEYDGLEIQLSGDRSGQLPAPSATSTGLKASLIDMWANNGGFWRGVSVRPWSTRASRRASTCSVNTLISAQDSRSADTLEVAEAVPDVGGICWALSDALEELAKQSWTRFYASLGGVRVPTRFRTPEHSLNMLACEQLMMRNDKLICPLKNRTQEPNPRRQLFEEFIRATGTVPPPDSAADRKACSPLRSELR</sequence>
<dbReference type="AlphaFoldDB" id="A0A9W7XUT1"/>
<feature type="compositionally biased region" description="Basic and acidic residues" evidence="1">
    <location>
        <begin position="398"/>
        <end position="412"/>
    </location>
</feature>
<feature type="compositionally biased region" description="Polar residues" evidence="1">
    <location>
        <begin position="100"/>
        <end position="111"/>
    </location>
</feature>
<keyword evidence="3" id="KW-1185">Reference proteome</keyword>
<evidence type="ECO:0000313" key="3">
    <source>
        <dbReference type="Proteomes" id="UP001149813"/>
    </source>
</evidence>
<gene>
    <name evidence="2" type="ORF">LPJ53_004203</name>
</gene>
<feature type="region of interest" description="Disordered" evidence="1">
    <location>
        <begin position="59"/>
        <end position="83"/>
    </location>
</feature>
<protein>
    <submittedName>
        <fullName evidence="2">Uncharacterized protein</fullName>
    </submittedName>
</protein>
<proteinExistence type="predicted"/>
<dbReference type="OrthoDB" id="5596871at2759"/>